<dbReference type="OrthoDB" id="9805604at2"/>
<dbReference type="InterPro" id="IPR029044">
    <property type="entry name" value="Nucleotide-diphossugar_trans"/>
</dbReference>
<dbReference type="SUPFAM" id="SSF53448">
    <property type="entry name" value="Nucleotide-diphospho-sugar transferases"/>
    <property type="match status" value="1"/>
</dbReference>
<reference evidence="2" key="2">
    <citation type="submission" date="2019-06" db="EMBL/GenBank/DDBJ databases">
        <title>Co-occurence of chitin degradation, pigmentation and bioactivity in marine Pseudoalteromonas.</title>
        <authorList>
            <person name="Sonnenschein E.C."/>
            <person name="Bech P.K."/>
        </authorList>
    </citation>
    <scope>NUCLEOTIDE SEQUENCE [LARGE SCALE GENOMIC DNA]</scope>
    <source>
        <strain evidence="2">S3790</strain>
    </source>
</reference>
<dbReference type="Pfam" id="PF02348">
    <property type="entry name" value="CTP_transf_3"/>
    <property type="match status" value="1"/>
</dbReference>
<keyword evidence="1" id="KW-0808">Transferase</keyword>
<dbReference type="EMBL" id="PNBX01000015">
    <property type="protein sequence ID" value="TMO69489.1"/>
    <property type="molecule type" value="Genomic_DNA"/>
</dbReference>
<dbReference type="CDD" id="cd02513">
    <property type="entry name" value="CMP-NeuAc_Synthase"/>
    <property type="match status" value="1"/>
</dbReference>
<dbReference type="InterPro" id="IPR050793">
    <property type="entry name" value="CMP-NeuNAc_synthase"/>
</dbReference>
<dbReference type="Proteomes" id="UP000307217">
    <property type="component" value="Unassembled WGS sequence"/>
</dbReference>
<dbReference type="GO" id="GO:0008781">
    <property type="term" value="F:N-acylneuraminate cytidylyltransferase activity"/>
    <property type="evidence" value="ECO:0007669"/>
    <property type="project" value="TreeGrafter"/>
</dbReference>
<dbReference type="InterPro" id="IPR003329">
    <property type="entry name" value="Cytidylyl_trans"/>
</dbReference>
<keyword evidence="1" id="KW-0548">Nucleotidyltransferase</keyword>
<name>A0A5S3VD11_9GAMM</name>
<proteinExistence type="predicted"/>
<dbReference type="AlphaFoldDB" id="A0A5S3VD11"/>
<organism evidence="1 2">
    <name type="scientific">Pseudoalteromonas aurantia</name>
    <dbReference type="NCBI Taxonomy" id="43654"/>
    <lineage>
        <taxon>Bacteria</taxon>
        <taxon>Pseudomonadati</taxon>
        <taxon>Pseudomonadota</taxon>
        <taxon>Gammaproteobacteria</taxon>
        <taxon>Alteromonadales</taxon>
        <taxon>Pseudoalteromonadaceae</taxon>
        <taxon>Pseudoalteromonas</taxon>
    </lineage>
</organism>
<sequence length="232" mass="25764">MMSKLFVVTFARGGSKGLSNKNIKLLNGKPLLTYSLNVAKELANVEAVFVSTDSGEIAKVAKQYNAQVIERPSDLATDTANEWDAWQHSVMYLKQNYNMQDDDLFLSLPCTSPLRTKEDIEKLVSEFECSQADLALCVSESTRNPFFNMVTLNSDKYAQVVCDVGQFHRRQDVPPVFDITTVGYVTTAQFVLAADSVLSGSTLGVEIPKSHSVDIDDQCDFDFAEVLIKRRG</sequence>
<reference evidence="1 2" key="1">
    <citation type="submission" date="2018-01" db="EMBL/GenBank/DDBJ databases">
        <authorList>
            <person name="Paulsen S."/>
            <person name="Gram L.K."/>
        </authorList>
    </citation>
    <scope>NUCLEOTIDE SEQUENCE [LARGE SCALE GENOMIC DNA]</scope>
    <source>
        <strain evidence="1 2">S3790</strain>
    </source>
</reference>
<evidence type="ECO:0000313" key="1">
    <source>
        <dbReference type="EMBL" id="TMO69489.1"/>
    </source>
</evidence>
<evidence type="ECO:0000313" key="2">
    <source>
        <dbReference type="Proteomes" id="UP000307217"/>
    </source>
</evidence>
<comment type="caution">
    <text evidence="1">The sequence shown here is derived from an EMBL/GenBank/DDBJ whole genome shotgun (WGS) entry which is preliminary data.</text>
</comment>
<dbReference type="Gene3D" id="3.90.550.10">
    <property type="entry name" value="Spore Coat Polysaccharide Biosynthesis Protein SpsA, Chain A"/>
    <property type="match status" value="1"/>
</dbReference>
<protein>
    <submittedName>
        <fullName evidence="1">Acylneuraminate cytidylyltransferase</fullName>
    </submittedName>
</protein>
<gene>
    <name evidence="1" type="ORF">CWC19_04795</name>
</gene>
<accession>A0A5S3VD11</accession>
<dbReference type="PANTHER" id="PTHR21485">
    <property type="entry name" value="HAD SUPERFAMILY MEMBERS CMAS AND KDSC"/>
    <property type="match status" value="1"/>
</dbReference>
<dbReference type="PANTHER" id="PTHR21485:SF6">
    <property type="entry name" value="N-ACYLNEURAMINATE CYTIDYLYLTRANSFERASE-RELATED"/>
    <property type="match status" value="1"/>
</dbReference>